<name>A0ACC6T5X7_9HYPH</name>
<dbReference type="Proteomes" id="UP001480082">
    <property type="component" value="Unassembled WGS sequence"/>
</dbReference>
<evidence type="ECO:0000313" key="1">
    <source>
        <dbReference type="EMBL" id="MER9287369.1"/>
    </source>
</evidence>
<sequence>MKPRYRAVVIGGGVVGASGGFAYTIGKSVALALVDDGFAGEGMALCVHIVGVERTARVIAASIYDPRRRAVRQ</sequence>
<accession>A0ACC6T5X7</accession>
<gene>
    <name evidence="1" type="ORF">NKI81_26045</name>
</gene>
<dbReference type="EMBL" id="JAMYRI010000020">
    <property type="protein sequence ID" value="MER9287369.1"/>
    <property type="molecule type" value="Genomic_DNA"/>
</dbReference>
<protein>
    <submittedName>
        <fullName evidence="1">Uncharacterized protein</fullName>
    </submittedName>
</protein>
<organism evidence="1 2">
    <name type="scientific">Mesorhizobium australicum</name>
    <dbReference type="NCBI Taxonomy" id="536018"/>
    <lineage>
        <taxon>Bacteria</taxon>
        <taxon>Pseudomonadati</taxon>
        <taxon>Pseudomonadota</taxon>
        <taxon>Alphaproteobacteria</taxon>
        <taxon>Hyphomicrobiales</taxon>
        <taxon>Phyllobacteriaceae</taxon>
        <taxon>Mesorhizobium</taxon>
    </lineage>
</organism>
<comment type="caution">
    <text evidence="1">The sequence shown here is derived from an EMBL/GenBank/DDBJ whole genome shotgun (WGS) entry which is preliminary data.</text>
</comment>
<keyword evidence="2" id="KW-1185">Reference proteome</keyword>
<reference evidence="1 2" key="1">
    <citation type="journal article" date="2024" name="Proc. Natl. Acad. Sci. U.S.A.">
        <title>The evolutionary genomics of adaptation to stress in wild rhizobium bacteria.</title>
        <authorList>
            <person name="Kehlet-Delgado H."/>
            <person name="Montoya A.P."/>
            <person name="Jensen K.T."/>
            <person name="Wendlandt C.E."/>
            <person name="Dexheimer C."/>
            <person name="Roberts M."/>
            <person name="Torres Martinez L."/>
            <person name="Friesen M.L."/>
            <person name="Griffitts J.S."/>
            <person name="Porter S.S."/>
        </authorList>
    </citation>
    <scope>NUCLEOTIDE SEQUENCE [LARGE SCALE GENOMIC DNA]</scope>
    <source>
        <strain evidence="1 2">M0468</strain>
    </source>
</reference>
<evidence type="ECO:0000313" key="2">
    <source>
        <dbReference type="Proteomes" id="UP001480082"/>
    </source>
</evidence>
<proteinExistence type="predicted"/>